<gene>
    <name evidence="6" type="ORF">KDL01_34435</name>
</gene>
<dbReference type="InterPro" id="IPR003333">
    <property type="entry name" value="CMAS"/>
</dbReference>
<accession>A0A941EW69</accession>
<comment type="similarity">
    <text evidence="1">Belongs to the CFA/CMAS family.</text>
</comment>
<keyword evidence="7" id="KW-1185">Reference proteome</keyword>
<evidence type="ECO:0000313" key="6">
    <source>
        <dbReference type="EMBL" id="MBR7838418.1"/>
    </source>
</evidence>
<dbReference type="CDD" id="cd02440">
    <property type="entry name" value="AdoMet_MTases"/>
    <property type="match status" value="1"/>
</dbReference>
<organism evidence="6 7">
    <name type="scientific">Actinospica durhamensis</name>
    <dbReference type="NCBI Taxonomy" id="1508375"/>
    <lineage>
        <taxon>Bacteria</taxon>
        <taxon>Bacillati</taxon>
        <taxon>Actinomycetota</taxon>
        <taxon>Actinomycetes</taxon>
        <taxon>Catenulisporales</taxon>
        <taxon>Actinospicaceae</taxon>
        <taxon>Actinospica</taxon>
    </lineage>
</organism>
<dbReference type="InterPro" id="IPR029063">
    <property type="entry name" value="SAM-dependent_MTases_sf"/>
</dbReference>
<proteinExistence type="inferred from homology"/>
<dbReference type="GO" id="GO:0032259">
    <property type="term" value="P:methylation"/>
    <property type="evidence" value="ECO:0007669"/>
    <property type="project" value="UniProtKB-KW"/>
</dbReference>
<dbReference type="GO" id="GO:0008168">
    <property type="term" value="F:methyltransferase activity"/>
    <property type="evidence" value="ECO:0007669"/>
    <property type="project" value="UniProtKB-KW"/>
</dbReference>
<evidence type="ECO:0000313" key="7">
    <source>
        <dbReference type="Proteomes" id="UP000675781"/>
    </source>
</evidence>
<dbReference type="Proteomes" id="UP000675781">
    <property type="component" value="Unassembled WGS sequence"/>
</dbReference>
<keyword evidence="2 6" id="KW-0489">Methyltransferase</keyword>
<evidence type="ECO:0000256" key="4">
    <source>
        <dbReference type="ARBA" id="ARBA00022691"/>
    </source>
</evidence>
<dbReference type="AlphaFoldDB" id="A0A941EW69"/>
<evidence type="ECO:0000256" key="5">
    <source>
        <dbReference type="ARBA" id="ARBA00023098"/>
    </source>
</evidence>
<evidence type="ECO:0000256" key="2">
    <source>
        <dbReference type="ARBA" id="ARBA00022603"/>
    </source>
</evidence>
<dbReference type="Gene3D" id="3.40.50.150">
    <property type="entry name" value="Vaccinia Virus protein VP39"/>
    <property type="match status" value="1"/>
</dbReference>
<sequence>MLPDRPAERTSDGGRWPALATVPAGRLRGRVAARIVRHAVRELPLRLRLPDGSTLGAGGPADPVLTLHRPEAFYQRIGAGGLIGFGESYQAGDWDADDLAGLLGVFAANVTTLVPAPLQRLRRLHVVRRPGTENATADEARDNIARHYDLSNEMFELFLDPTMTYSAALFDGPAPAAVPALTDAGRLAGELLRPDMNDGGAGLELLRRAQERKIDRLLDLTGVGPGTRLLEIGSGWGELARRAARRGAKVRTITLSERQLAYTRQQAELAGLADAVEVELRDYRDTDGQYDAVLSVEMIEAVGREHWPTYFSTLSRLLAPGGRVGLQAITMPHDRMLATARTQTWIIKYIFPGGLIPSMTAIRQNAARVGLQIRDDLSFGGHYARTLALWGERLVANASRLGSLGFDETFRRTWQLYLAYSEAGFASGYLDVHQLVLSREPLAAAT</sequence>
<keyword evidence="3" id="KW-0808">Transferase</keyword>
<dbReference type="PANTHER" id="PTHR43667:SF2">
    <property type="entry name" value="FATTY ACID C-METHYL TRANSFERASE"/>
    <property type="match status" value="1"/>
</dbReference>
<comment type="caution">
    <text evidence="6">The sequence shown here is derived from an EMBL/GenBank/DDBJ whole genome shotgun (WGS) entry which is preliminary data.</text>
</comment>
<dbReference type="PANTHER" id="PTHR43667">
    <property type="entry name" value="CYCLOPROPANE-FATTY-ACYL-PHOSPHOLIPID SYNTHASE"/>
    <property type="match status" value="1"/>
</dbReference>
<dbReference type="GO" id="GO:0008610">
    <property type="term" value="P:lipid biosynthetic process"/>
    <property type="evidence" value="ECO:0007669"/>
    <property type="project" value="InterPro"/>
</dbReference>
<dbReference type="Pfam" id="PF02353">
    <property type="entry name" value="CMAS"/>
    <property type="match status" value="1"/>
</dbReference>
<dbReference type="EMBL" id="JAGSOG010000287">
    <property type="protein sequence ID" value="MBR7838418.1"/>
    <property type="molecule type" value="Genomic_DNA"/>
</dbReference>
<dbReference type="PIRSF" id="PIRSF003085">
    <property type="entry name" value="CMAS"/>
    <property type="match status" value="1"/>
</dbReference>
<evidence type="ECO:0000256" key="3">
    <source>
        <dbReference type="ARBA" id="ARBA00022679"/>
    </source>
</evidence>
<protein>
    <submittedName>
        <fullName evidence="6">Class I SAM-dependent methyltransferase</fullName>
    </submittedName>
</protein>
<evidence type="ECO:0000256" key="1">
    <source>
        <dbReference type="ARBA" id="ARBA00010815"/>
    </source>
</evidence>
<dbReference type="InterPro" id="IPR050723">
    <property type="entry name" value="CFA/CMAS"/>
</dbReference>
<keyword evidence="5" id="KW-0443">Lipid metabolism</keyword>
<name>A0A941EW69_9ACTN</name>
<reference evidence="6" key="1">
    <citation type="submission" date="2021-04" db="EMBL/GenBank/DDBJ databases">
        <title>Genome based classification of Actinospica acidithermotolerans sp. nov., an actinobacterium isolated from an Indonesian hot spring.</title>
        <authorList>
            <person name="Kusuma A.B."/>
            <person name="Putra K.E."/>
            <person name="Nafisah S."/>
            <person name="Loh J."/>
            <person name="Nouioui I."/>
            <person name="Goodfellow M."/>
        </authorList>
    </citation>
    <scope>NUCLEOTIDE SEQUENCE</scope>
    <source>
        <strain evidence="6">CSCA 57</strain>
    </source>
</reference>
<keyword evidence="4" id="KW-0949">S-adenosyl-L-methionine</keyword>
<dbReference type="SUPFAM" id="SSF53335">
    <property type="entry name" value="S-adenosyl-L-methionine-dependent methyltransferases"/>
    <property type="match status" value="1"/>
</dbReference>